<name>A0ACC5R613_9HYPH</name>
<comment type="caution">
    <text evidence="1">The sequence shown here is derived from an EMBL/GenBank/DDBJ whole genome shotgun (WGS) entry which is preliminary data.</text>
</comment>
<protein>
    <submittedName>
        <fullName evidence="1">Uncharacterized protein</fullName>
    </submittedName>
</protein>
<evidence type="ECO:0000313" key="2">
    <source>
        <dbReference type="Proteomes" id="UP000616151"/>
    </source>
</evidence>
<sequence length="65" mass="7110">MSYSISAAKAKATHDTAMSIIEKEARDRASRTAHLRQLRLAKEAETVDQIVAVAGAKTRARKKSN</sequence>
<dbReference type="EMBL" id="JAENHL010000007">
    <property type="protein sequence ID" value="MBK1867803.1"/>
    <property type="molecule type" value="Genomic_DNA"/>
</dbReference>
<evidence type="ECO:0000313" key="1">
    <source>
        <dbReference type="EMBL" id="MBK1867803.1"/>
    </source>
</evidence>
<accession>A0ACC5R613</accession>
<dbReference type="Proteomes" id="UP000616151">
    <property type="component" value="Unassembled WGS sequence"/>
</dbReference>
<organism evidence="1 2">
    <name type="scientific">Taklimakanibacter albus</name>
    <dbReference type="NCBI Taxonomy" id="2800327"/>
    <lineage>
        <taxon>Bacteria</taxon>
        <taxon>Pseudomonadati</taxon>
        <taxon>Pseudomonadota</taxon>
        <taxon>Alphaproteobacteria</taxon>
        <taxon>Hyphomicrobiales</taxon>
        <taxon>Aestuariivirgaceae</taxon>
        <taxon>Taklimakanibacter</taxon>
    </lineage>
</organism>
<reference evidence="1" key="1">
    <citation type="submission" date="2021-01" db="EMBL/GenBank/DDBJ databases">
        <authorList>
            <person name="Sun Q."/>
        </authorList>
    </citation>
    <scope>NUCLEOTIDE SEQUENCE</scope>
    <source>
        <strain evidence="1">YIM B02566</strain>
    </source>
</reference>
<keyword evidence="2" id="KW-1185">Reference proteome</keyword>
<proteinExistence type="predicted"/>
<gene>
    <name evidence="1" type="ORF">JHL16_15705</name>
</gene>